<proteinExistence type="predicted"/>
<comment type="caution">
    <text evidence="1">The sequence shown here is derived from an EMBL/GenBank/DDBJ whole genome shotgun (WGS) entry which is preliminary data.</text>
</comment>
<keyword evidence="2" id="KW-1185">Reference proteome</keyword>
<protein>
    <submittedName>
        <fullName evidence="1">Uncharacterized protein</fullName>
    </submittedName>
</protein>
<dbReference type="AlphaFoldDB" id="A0A168JVE8"/>
<name>A0A168JVE8_9BACL</name>
<reference evidence="1 2" key="1">
    <citation type="submission" date="2016-03" db="EMBL/GenBank/DDBJ databases">
        <title>Draft genome sequence of Paenibacillus antarcticus CECT 5836.</title>
        <authorList>
            <person name="Shin S.-K."/>
            <person name="Yi H."/>
        </authorList>
    </citation>
    <scope>NUCLEOTIDE SEQUENCE [LARGE SCALE GENOMIC DNA]</scope>
    <source>
        <strain evidence="1 2">CECT 5836</strain>
    </source>
</reference>
<dbReference type="EMBL" id="LVJI01000048">
    <property type="protein sequence ID" value="OAB41161.1"/>
    <property type="molecule type" value="Genomic_DNA"/>
</dbReference>
<accession>A0A168JVE8</accession>
<dbReference type="OrthoDB" id="2080250at2"/>
<dbReference type="RefSeq" id="WP_068652756.1">
    <property type="nucleotide sequence ID" value="NZ_CP043611.1"/>
</dbReference>
<evidence type="ECO:0000313" key="1">
    <source>
        <dbReference type="EMBL" id="OAB41161.1"/>
    </source>
</evidence>
<organism evidence="1 2">
    <name type="scientific">Paenibacillus antarcticus</name>
    <dbReference type="NCBI Taxonomy" id="253703"/>
    <lineage>
        <taxon>Bacteria</taxon>
        <taxon>Bacillati</taxon>
        <taxon>Bacillota</taxon>
        <taxon>Bacilli</taxon>
        <taxon>Bacillales</taxon>
        <taxon>Paenibacillaceae</taxon>
        <taxon>Paenibacillus</taxon>
    </lineage>
</organism>
<sequence length="119" mass="14136">MKIRQQWRILILSSVIFDKASYELEVKTYEELLKKKGISRSEYSRILEKYMDNTDTAVIKSKEYIDKYYCDKFKIRLELNKALKQVIIDLPTNKSMRRLELNIADFIIGNYESLPDADS</sequence>
<evidence type="ECO:0000313" key="2">
    <source>
        <dbReference type="Proteomes" id="UP000077355"/>
    </source>
</evidence>
<dbReference type="Proteomes" id="UP000077355">
    <property type="component" value="Unassembled WGS sequence"/>
</dbReference>
<gene>
    <name evidence="1" type="ORF">PBAT_21620</name>
</gene>